<keyword evidence="3 5" id="KW-0560">Oxidoreductase</keyword>
<feature type="domain" description="FAD-binding" evidence="6">
    <location>
        <begin position="7"/>
        <end position="362"/>
    </location>
</feature>
<evidence type="ECO:0000256" key="3">
    <source>
        <dbReference type="ARBA" id="ARBA00023002"/>
    </source>
</evidence>
<dbReference type="GO" id="GO:0004497">
    <property type="term" value="F:monooxygenase activity"/>
    <property type="evidence" value="ECO:0007669"/>
    <property type="project" value="UniProtKB-UniRule"/>
</dbReference>
<feature type="binding site" evidence="5">
    <location>
        <position position="43"/>
    </location>
    <ligand>
        <name>NADPH</name>
        <dbReference type="ChEBI" id="CHEBI:57783"/>
    </ligand>
</feature>
<evidence type="ECO:0000256" key="4">
    <source>
        <dbReference type="ARBA" id="ARBA00023033"/>
    </source>
</evidence>
<comment type="function">
    <text evidence="5">An FAD-requiring monooxygenase active on some tetracycline antibiotic derivatives, which leads to their inactivation. Hydroxylates carbon 11a of tetracycline and some analogs.</text>
</comment>
<feature type="binding site" evidence="5">
    <location>
        <position position="113"/>
    </location>
    <ligand>
        <name>FAD</name>
        <dbReference type="ChEBI" id="CHEBI:57692"/>
    </ligand>
</feature>
<evidence type="ECO:0000259" key="6">
    <source>
        <dbReference type="Pfam" id="PF01494"/>
    </source>
</evidence>
<dbReference type="PANTHER" id="PTHR46972:SF1">
    <property type="entry name" value="FAD DEPENDENT OXIDOREDUCTASE DOMAIN-CONTAINING PROTEIN"/>
    <property type="match status" value="1"/>
</dbReference>
<sequence length="391" mass="42453">MLLQNKQVAIVGGGPGGLTLARLLQQQGAAVRVYERDRSRRERVQGGTLDLHDESGLAALRTAGLLDAFRAHYRPGADRLRLTDKHATVALDQHADASADTFGDAAFRPEIDRGPLRHILLDSLQPGTVVWDSQLVAVQPLGAGWQLTFQGGATATADILIGADGANSKIRPLLTPIRPFYSGVTIVEGTVYDSVQNAPQLHALTKGGKIFALDDAKTLVVSAKGDGSLTFYTGCKMPETWARDSGIDFADAAEVRAWFRQEFAGWDKIWEELFASETTRCVPRPQYCMPLDQTWPAQPNLTLLGDAAHLMPPYAGEGVNMAMLDALELSECLTCEQFPTVQAAIAHYEQHMRQRASAVAQETLEQTERLHAPGALGYLVELFGAPHGSML</sequence>
<dbReference type="GO" id="GO:0071949">
    <property type="term" value="F:FAD binding"/>
    <property type="evidence" value="ECO:0007669"/>
    <property type="project" value="InterPro"/>
</dbReference>
<keyword evidence="5" id="KW-0963">Cytoplasm</keyword>
<dbReference type="SUPFAM" id="SSF51905">
    <property type="entry name" value="FAD/NAD(P)-binding domain"/>
    <property type="match status" value="1"/>
</dbReference>
<dbReference type="EMBL" id="JADQDP010000002">
    <property type="protein sequence ID" value="MBF9142089.1"/>
    <property type="molecule type" value="Genomic_DNA"/>
</dbReference>
<dbReference type="InterPro" id="IPR036188">
    <property type="entry name" value="FAD/NAD-bd_sf"/>
</dbReference>
<comment type="cofactor">
    <cofactor evidence="5">
        <name>FAD</name>
        <dbReference type="ChEBI" id="CHEBI:57692"/>
    </cofactor>
</comment>
<comment type="domain">
    <text evidence="5">Consists of an N-terminal FAD-binding domain with a Rossman fold and a C-terminal substrate-binding domain.</text>
</comment>
<feature type="binding site" evidence="5">
    <location>
        <position position="306"/>
    </location>
    <ligand>
        <name>FAD</name>
        <dbReference type="ChEBI" id="CHEBI:57692"/>
    </ligand>
</feature>
<organism evidence="7 8">
    <name type="scientific">Hymenobacter properus</name>
    <dbReference type="NCBI Taxonomy" id="2791026"/>
    <lineage>
        <taxon>Bacteria</taxon>
        <taxon>Pseudomonadati</taxon>
        <taxon>Bacteroidota</taxon>
        <taxon>Cytophagia</taxon>
        <taxon>Cytophagales</taxon>
        <taxon>Hymenobacteraceae</taxon>
        <taxon>Hymenobacter</taxon>
    </lineage>
</organism>
<dbReference type="EC" id="1.14.13.-" evidence="5"/>
<evidence type="ECO:0000256" key="5">
    <source>
        <dbReference type="HAMAP-Rule" id="MF_00845"/>
    </source>
</evidence>
<dbReference type="GO" id="GO:0046677">
    <property type="term" value="P:response to antibiotic"/>
    <property type="evidence" value="ECO:0007669"/>
    <property type="project" value="InterPro"/>
</dbReference>
<dbReference type="AlphaFoldDB" id="A0A931BE10"/>
<comment type="similarity">
    <text evidence="5">Belongs to the aromatic-ring hydroxylase family. TetX subfamily.</text>
</comment>
<keyword evidence="2 5" id="KW-0274">FAD</keyword>
<comment type="catalytic activity">
    <reaction evidence="5">
        <text>a tetracycline + NADPH + O2 + H(+) = an 11a-hydroxytetracycline + NADP(+) + H2O</text>
        <dbReference type="Rhea" id="RHEA:61444"/>
        <dbReference type="ChEBI" id="CHEBI:15377"/>
        <dbReference type="ChEBI" id="CHEBI:15378"/>
        <dbReference type="ChEBI" id="CHEBI:15379"/>
        <dbReference type="ChEBI" id="CHEBI:57783"/>
        <dbReference type="ChEBI" id="CHEBI:58349"/>
        <dbReference type="ChEBI" id="CHEBI:144644"/>
        <dbReference type="ChEBI" id="CHEBI:144645"/>
    </reaction>
</comment>
<dbReference type="InterPro" id="IPR043683">
    <property type="entry name" value="TetX_monooxygenase"/>
</dbReference>
<keyword evidence="4 5" id="KW-0503">Monooxygenase</keyword>
<reference evidence="7 8" key="1">
    <citation type="submission" date="2020-11" db="EMBL/GenBank/DDBJ databases">
        <authorList>
            <person name="Kim M.K."/>
        </authorList>
    </citation>
    <scope>NUCLEOTIDE SEQUENCE [LARGE SCALE GENOMIC DNA]</scope>
    <source>
        <strain evidence="7 8">BT439</strain>
    </source>
</reference>
<comment type="caution">
    <text evidence="7">The sequence shown here is derived from an EMBL/GenBank/DDBJ whole genome shotgun (WGS) entry which is preliminary data.</text>
</comment>
<evidence type="ECO:0000313" key="8">
    <source>
        <dbReference type="Proteomes" id="UP000645610"/>
    </source>
</evidence>
<dbReference type="PRINTS" id="PR00420">
    <property type="entry name" value="RNGMNOXGNASE"/>
</dbReference>
<dbReference type="HAMAP" id="MF_00845">
    <property type="entry name" value="TetX_monooxygenase"/>
    <property type="match status" value="1"/>
</dbReference>
<keyword evidence="5" id="KW-0547">Nucleotide-binding</keyword>
<name>A0A931BE10_9BACT</name>
<dbReference type="Pfam" id="PF01494">
    <property type="entry name" value="FAD_binding_3"/>
    <property type="match status" value="1"/>
</dbReference>
<protein>
    <recommendedName>
        <fullName evidence="5">Flavin-dependent monooxygenase</fullName>
    </recommendedName>
    <alternativeName>
        <fullName evidence="5">TetX monooxygenase</fullName>
        <shortName evidence="5">TetX</shortName>
        <ecNumber evidence="5">1.14.13.-</ecNumber>
    </alternativeName>
</protein>
<evidence type="ECO:0000313" key="7">
    <source>
        <dbReference type="EMBL" id="MBF9142089.1"/>
    </source>
</evidence>
<evidence type="ECO:0000256" key="2">
    <source>
        <dbReference type="ARBA" id="ARBA00022827"/>
    </source>
</evidence>
<keyword evidence="8" id="KW-1185">Reference proteome</keyword>
<keyword evidence="5" id="KW-0521">NADP</keyword>
<dbReference type="InterPro" id="IPR002938">
    <property type="entry name" value="FAD-bd"/>
</dbReference>
<comment type="subcellular location">
    <subcellularLocation>
        <location evidence="5">Cytoplasm</location>
    </subcellularLocation>
</comment>
<dbReference type="Proteomes" id="UP000645610">
    <property type="component" value="Unassembled WGS sequence"/>
</dbReference>
<dbReference type="Gene3D" id="3.50.50.60">
    <property type="entry name" value="FAD/NAD(P)-binding domain"/>
    <property type="match status" value="1"/>
</dbReference>
<keyword evidence="1 5" id="KW-0285">Flavoprotein</keyword>
<dbReference type="PANTHER" id="PTHR46972">
    <property type="entry name" value="MONOOXYGENASE ASQM-RELATED"/>
    <property type="match status" value="1"/>
</dbReference>
<gene>
    <name evidence="7" type="ORF">I2I01_10615</name>
</gene>
<feature type="binding site" evidence="5">
    <location>
        <position position="50"/>
    </location>
    <ligand>
        <name>FAD</name>
        <dbReference type="ChEBI" id="CHEBI:57692"/>
    </ligand>
</feature>
<dbReference type="GO" id="GO:0005737">
    <property type="term" value="C:cytoplasm"/>
    <property type="evidence" value="ECO:0007669"/>
    <property type="project" value="UniProtKB-SubCell"/>
</dbReference>
<proteinExistence type="inferred from homology"/>
<accession>A0A931BE10</accession>
<comment type="subunit">
    <text evidence="5">Monomer.</text>
</comment>
<evidence type="ECO:0000256" key="1">
    <source>
        <dbReference type="ARBA" id="ARBA00022630"/>
    </source>
</evidence>
<dbReference type="RefSeq" id="WP_196286411.1">
    <property type="nucleotide sequence ID" value="NZ_JADQDP010000002.1"/>
</dbReference>